<organism evidence="1 2">
    <name type="scientific">Meripilus lineatus</name>
    <dbReference type="NCBI Taxonomy" id="2056292"/>
    <lineage>
        <taxon>Eukaryota</taxon>
        <taxon>Fungi</taxon>
        <taxon>Dikarya</taxon>
        <taxon>Basidiomycota</taxon>
        <taxon>Agaricomycotina</taxon>
        <taxon>Agaricomycetes</taxon>
        <taxon>Polyporales</taxon>
        <taxon>Meripilaceae</taxon>
        <taxon>Meripilus</taxon>
    </lineage>
</organism>
<dbReference type="AlphaFoldDB" id="A0AAD5UWS0"/>
<gene>
    <name evidence="1" type="ORF">NLI96_g8712</name>
</gene>
<evidence type="ECO:0000313" key="1">
    <source>
        <dbReference type="EMBL" id="KAJ3479932.1"/>
    </source>
</evidence>
<dbReference type="Gene3D" id="3.40.50.1820">
    <property type="entry name" value="alpha/beta hydrolase"/>
    <property type="match status" value="1"/>
</dbReference>
<proteinExistence type="predicted"/>
<accession>A0AAD5UWS0</accession>
<dbReference type="Proteomes" id="UP001212997">
    <property type="component" value="Unassembled WGS sequence"/>
</dbReference>
<protein>
    <submittedName>
        <fullName evidence="1">Uncharacterized protein</fullName>
    </submittedName>
</protein>
<dbReference type="PANTHER" id="PTHR47562:SF2">
    <property type="entry name" value="CARBOXYMETHYLENEBUTENOLIDASE-RELATED"/>
    <property type="match status" value="1"/>
</dbReference>
<keyword evidence="2" id="KW-1185">Reference proteome</keyword>
<name>A0AAD5UWS0_9APHY</name>
<reference evidence="1" key="1">
    <citation type="submission" date="2022-07" db="EMBL/GenBank/DDBJ databases">
        <title>Genome Sequence of Physisporinus lineatus.</title>
        <authorList>
            <person name="Buettner E."/>
        </authorList>
    </citation>
    <scope>NUCLEOTIDE SEQUENCE</scope>
    <source>
        <strain evidence="1">VT162</strain>
    </source>
</reference>
<sequence length="210" mass="22899">MSKDATLSIDLLCALPNCNGRIAGKLQADPSETRTNKLSTLRISPSLATGMCLGGHLVSPTPHPTDVTYLSYQQAFRAAFDPRVLSSVCFFATDIHTASLGKGKNDDTLVRVQNGDLTGKGELVMIFGKQDTHVPRAGRDLIRKSLEDANVTASVLRHGLVLRIKILTLSLSQFLEVQAQHAFIRDESSKGRWDAALTRSLFIYLYDGGI</sequence>
<evidence type="ECO:0000313" key="2">
    <source>
        <dbReference type="Proteomes" id="UP001212997"/>
    </source>
</evidence>
<dbReference type="InterPro" id="IPR029058">
    <property type="entry name" value="AB_hydrolase_fold"/>
</dbReference>
<dbReference type="EMBL" id="JANAWD010000406">
    <property type="protein sequence ID" value="KAJ3479932.1"/>
    <property type="molecule type" value="Genomic_DNA"/>
</dbReference>
<comment type="caution">
    <text evidence="1">The sequence shown here is derived from an EMBL/GenBank/DDBJ whole genome shotgun (WGS) entry which is preliminary data.</text>
</comment>
<dbReference type="PANTHER" id="PTHR47562">
    <property type="match status" value="1"/>
</dbReference>